<dbReference type="SUPFAM" id="SSF53335">
    <property type="entry name" value="S-adenosyl-L-methionine-dependent methyltransferases"/>
    <property type="match status" value="1"/>
</dbReference>
<proteinExistence type="predicted"/>
<dbReference type="PANTHER" id="PTHR43591:SF24">
    <property type="entry name" value="2-METHOXY-6-POLYPRENYL-1,4-BENZOQUINOL METHYLASE, MITOCHONDRIAL"/>
    <property type="match status" value="1"/>
</dbReference>
<accession>A0ABD6BN10</accession>
<comment type="caution">
    <text evidence="2">The sequence shown here is derived from an EMBL/GenBank/DDBJ whole genome shotgun (WGS) entry which is preliminary data.</text>
</comment>
<dbReference type="CDD" id="cd02440">
    <property type="entry name" value="AdoMet_MTases"/>
    <property type="match status" value="1"/>
</dbReference>
<evidence type="ECO:0000313" key="2">
    <source>
        <dbReference type="EMBL" id="MFD1566497.1"/>
    </source>
</evidence>
<keyword evidence="3" id="KW-1185">Reference proteome</keyword>
<gene>
    <name evidence="2" type="ORF">ACFSAU_03245</name>
</gene>
<keyword evidence="2" id="KW-0489">Methyltransferase</keyword>
<evidence type="ECO:0000259" key="1">
    <source>
        <dbReference type="Pfam" id="PF08241"/>
    </source>
</evidence>
<dbReference type="GO" id="GO:0008168">
    <property type="term" value="F:methyltransferase activity"/>
    <property type="evidence" value="ECO:0007669"/>
    <property type="project" value="UniProtKB-KW"/>
</dbReference>
<name>A0ABD6BN10_9EURY</name>
<dbReference type="Proteomes" id="UP001597139">
    <property type="component" value="Unassembled WGS sequence"/>
</dbReference>
<dbReference type="RefSeq" id="WP_267645774.1">
    <property type="nucleotide sequence ID" value="NZ_JANHGR010000001.1"/>
</dbReference>
<organism evidence="2 3">
    <name type="scientific">Halolamina litorea</name>
    <dbReference type="NCBI Taxonomy" id="1515593"/>
    <lineage>
        <taxon>Archaea</taxon>
        <taxon>Methanobacteriati</taxon>
        <taxon>Methanobacteriota</taxon>
        <taxon>Stenosarchaea group</taxon>
        <taxon>Halobacteria</taxon>
        <taxon>Halobacteriales</taxon>
        <taxon>Haloferacaceae</taxon>
    </lineage>
</organism>
<dbReference type="EMBL" id="JBHUCZ010000001">
    <property type="protein sequence ID" value="MFD1566497.1"/>
    <property type="molecule type" value="Genomic_DNA"/>
</dbReference>
<protein>
    <submittedName>
        <fullName evidence="2">Class I SAM-dependent methyltransferase</fullName>
        <ecNumber evidence="2">2.1.1.-</ecNumber>
    </submittedName>
</protein>
<dbReference type="EC" id="2.1.1.-" evidence="2"/>
<dbReference type="Gene3D" id="3.40.50.150">
    <property type="entry name" value="Vaccinia Virus protein VP39"/>
    <property type="match status" value="1"/>
</dbReference>
<dbReference type="PANTHER" id="PTHR43591">
    <property type="entry name" value="METHYLTRANSFERASE"/>
    <property type="match status" value="1"/>
</dbReference>
<sequence length="205" mass="21569">MTGWLGRGDVRFFDRGARLYDALMWPPTTDWAVEAFAFADRPIERVLDLAGGTGRVADALAEEYDPLVADFSGPMLARAAARGLATVRADAGCLPLADDAVDAAVIVDAYHHLPERQSALAEAARVVAPGGVVVIRDFDPATVPGRGIAVFEALFGMDSQFVTADAASQELTRAGLQSRVLDRGTVYTAVGKVPGEPVGDGRAAE</sequence>
<evidence type="ECO:0000313" key="3">
    <source>
        <dbReference type="Proteomes" id="UP001597139"/>
    </source>
</evidence>
<keyword evidence="2" id="KW-0808">Transferase</keyword>
<dbReference type="AlphaFoldDB" id="A0ABD6BN10"/>
<dbReference type="InterPro" id="IPR013216">
    <property type="entry name" value="Methyltransf_11"/>
</dbReference>
<dbReference type="GO" id="GO:0032259">
    <property type="term" value="P:methylation"/>
    <property type="evidence" value="ECO:0007669"/>
    <property type="project" value="UniProtKB-KW"/>
</dbReference>
<dbReference type="InterPro" id="IPR029063">
    <property type="entry name" value="SAM-dependent_MTases_sf"/>
</dbReference>
<feature type="domain" description="Methyltransferase type 11" evidence="1">
    <location>
        <begin position="47"/>
        <end position="135"/>
    </location>
</feature>
<dbReference type="Pfam" id="PF08241">
    <property type="entry name" value="Methyltransf_11"/>
    <property type="match status" value="1"/>
</dbReference>
<reference evidence="2 3" key="1">
    <citation type="journal article" date="2019" name="Int. J. Syst. Evol. Microbiol.">
        <title>The Global Catalogue of Microorganisms (GCM) 10K type strain sequencing project: providing services to taxonomists for standard genome sequencing and annotation.</title>
        <authorList>
            <consortium name="The Broad Institute Genomics Platform"/>
            <consortium name="The Broad Institute Genome Sequencing Center for Infectious Disease"/>
            <person name="Wu L."/>
            <person name="Ma J."/>
        </authorList>
    </citation>
    <scope>NUCLEOTIDE SEQUENCE [LARGE SCALE GENOMIC DNA]</scope>
    <source>
        <strain evidence="2 3">CGMCC 1.12859</strain>
    </source>
</reference>